<evidence type="ECO:0000313" key="1">
    <source>
        <dbReference type="EMBL" id="MDO8168088.1"/>
    </source>
</evidence>
<dbReference type="Proteomes" id="UP001172036">
    <property type="component" value="Unassembled WGS sequence"/>
</dbReference>
<organism evidence="1 2">
    <name type="scientific">Candidatus Phytoplasma melaleucae</name>
    <dbReference type="NCBI Taxonomy" id="2982630"/>
    <lineage>
        <taxon>Bacteria</taxon>
        <taxon>Bacillati</taxon>
        <taxon>Mycoplasmatota</taxon>
        <taxon>Mollicutes</taxon>
        <taxon>Acholeplasmatales</taxon>
        <taxon>Acholeplasmataceae</taxon>
        <taxon>Candidatus Phytoplasma</taxon>
    </lineage>
</organism>
<gene>
    <name evidence="1" type="ORF">OC680_01150</name>
</gene>
<protein>
    <submittedName>
        <fullName evidence="1">Uncharacterized protein</fullName>
    </submittedName>
</protein>
<dbReference type="RefSeq" id="WP_304515290.1">
    <property type="nucleotide sequence ID" value="NZ_JAOSID010000003.1"/>
</dbReference>
<comment type="caution">
    <text evidence="1">The sequence shown here is derived from an EMBL/GenBank/DDBJ whole genome shotgun (WGS) entry which is preliminary data.</text>
</comment>
<dbReference type="EMBL" id="JAOSID010000003">
    <property type="protein sequence ID" value="MDO8168088.1"/>
    <property type="molecule type" value="Genomic_DNA"/>
</dbReference>
<accession>A0ABT9DDG6</accession>
<keyword evidence="2" id="KW-1185">Reference proteome</keyword>
<evidence type="ECO:0000313" key="2">
    <source>
        <dbReference type="Proteomes" id="UP001172036"/>
    </source>
</evidence>
<reference evidence="1 2" key="1">
    <citation type="journal article" date="2023" name="Int. J. Syst. Evol. Microbiol.">
        <title>The observation of taxonomic boundaries for the 16SrII and 16SrXXV phytoplasmas using genome-based delimitation.</title>
        <authorList>
            <person name="Rodrigues Jardim B."/>
            <person name="Tran-Nguyen L.T.T."/>
            <person name="Gambley C."/>
            <person name="Al-Sadi A.M."/>
            <person name="Al-Subhi A.M."/>
            <person name="Foissac X."/>
            <person name="Salar P."/>
            <person name="Cai H."/>
            <person name="Yang J.Y."/>
            <person name="Davis R."/>
            <person name="Jones L."/>
            <person name="Rodoni B."/>
            <person name="Constable F.E."/>
        </authorList>
    </citation>
    <scope>NUCLEOTIDE SEQUENCE [LARGE SCALE GENOMIC DNA]</scope>
    <source>
        <strain evidence="1">BAWM-155c</strain>
    </source>
</reference>
<sequence>MLKLKQQLILINVFGSLLFGLLILFPHNYVIAMDYGSSSSSTKNNNEEKEITEDKRLQSFIIKQANL</sequence>
<name>A0ABT9DDG6_9MOLU</name>
<proteinExistence type="predicted"/>